<evidence type="ECO:0000313" key="3">
    <source>
        <dbReference type="EMBL" id="CAI5440435.1"/>
    </source>
</evidence>
<dbReference type="Proteomes" id="UP001152747">
    <property type="component" value="Unassembled WGS sequence"/>
</dbReference>
<dbReference type="GO" id="GO:0005856">
    <property type="term" value="C:cytoskeleton"/>
    <property type="evidence" value="ECO:0007669"/>
    <property type="project" value="InterPro"/>
</dbReference>
<keyword evidence="1" id="KW-0694">RNA-binding</keyword>
<evidence type="ECO:0000256" key="1">
    <source>
        <dbReference type="ARBA" id="ARBA00022884"/>
    </source>
</evidence>
<dbReference type="AlphaFoldDB" id="A0A9P1I8H3"/>
<dbReference type="EMBL" id="CANHGI010000001">
    <property type="protein sequence ID" value="CAI5440435.1"/>
    <property type="molecule type" value="Genomic_DNA"/>
</dbReference>
<accession>A0A9P1I8H3</accession>
<sequence>MPSKLKLLKPQLKPPRTRRFSQKTFELYPNYHFVGHILGPRGTTAKQLETATGCKIIIHGRKASGTGSSVATANEPLSVELTCSASLPDAAQKLEMGVSVIEGLLVPPADGQDELKRQQLMILANMNGTYRSAAAIAAAAANSTASGGVGDYQFENLLPFGYRLPTVGPNCHHEKMVKSLLSMGLPNSKPPIVENTDCSNPRCAVDMDRIVIEGSLVPPPMKPIPPQYAKNRLLYTLLTKTDVTAENEYKFILDTFVSFIIECIKSEGVNKKKLIQSLKLCLETQEISKHLSPNLREDMLEATQESIDLPEQVEVSTGENGRQIARVIKSSQVKHTVQTQSIQNYIVDGDQVPVGVVEVERSREQLTPIGQQAGTSDKNGIVETQTRTMTYEAAASEGGVPPPGWDEQGLGEYVSSKSVTQGNRTIETITYKTEKDGIIETHVEHRVTIHSDGDIDHDAELSQAILEATQMNPDMVVEKIEIRNRTKKMQAFGDSSSTTNIPQKLEKFLTPPQTEDKYGQTTISISSSSAHSEHNTPSYIESLKEERKLLSSHSELTHVFDLIDKEIKRLSNAEQVEAAQAAAQASKDPSLLSKTLLVPVELYPNYNFVGRILGPRGTTAKQLETATGCKIIIHGRKASGTGSSVATANEPLSVELTCSASLPDAAQKLEMGVSVIEALLVPPADGQDELKRQQLMILANMNGTYRPRSAAAIAAAAANSTASGGVGDYQFENLLPFGYRLPTVGPNCHHEKMVKSLLSMGLPNSKPPVVENTDCSNPRCAVFRNLLGNEANHHQNGSLTKFEDVLNAMQLYEVINRIRISESSANFGRKLNVQRK</sequence>
<keyword evidence="4" id="KW-1185">Reference proteome</keyword>
<evidence type="ECO:0000259" key="2">
    <source>
        <dbReference type="SMART" id="SM00322"/>
    </source>
</evidence>
<dbReference type="GO" id="GO:0005634">
    <property type="term" value="C:nucleus"/>
    <property type="evidence" value="ECO:0007669"/>
    <property type="project" value="TreeGrafter"/>
</dbReference>
<comment type="caution">
    <text evidence="3">The sequence shown here is derived from an EMBL/GenBank/DDBJ whole genome shotgun (WGS) entry which is preliminary data.</text>
</comment>
<protein>
    <recommendedName>
        <fullName evidence="2">K Homology domain-containing protein</fullName>
    </recommendedName>
</protein>
<dbReference type="InterPro" id="IPR004087">
    <property type="entry name" value="KH_dom"/>
</dbReference>
<name>A0A9P1I8H3_9PELO</name>
<dbReference type="InterPro" id="IPR045071">
    <property type="entry name" value="BBP-like"/>
</dbReference>
<dbReference type="PANTHER" id="PTHR11208">
    <property type="entry name" value="RNA-BINDING PROTEIN RELATED"/>
    <property type="match status" value="1"/>
</dbReference>
<dbReference type="InterPro" id="IPR008379">
    <property type="entry name" value="Band_4.1_C"/>
</dbReference>
<dbReference type="Gene3D" id="3.30.1370.10">
    <property type="entry name" value="K Homology domain, type 1"/>
    <property type="match status" value="2"/>
</dbReference>
<dbReference type="OrthoDB" id="6589456at2759"/>
<proteinExistence type="predicted"/>
<dbReference type="PANTHER" id="PTHR11208:SF7">
    <property type="entry name" value="K HOMOLOGY DOMAIN-CONTAINING PROTEIN"/>
    <property type="match status" value="1"/>
</dbReference>
<dbReference type="SMART" id="SM00322">
    <property type="entry name" value="KH"/>
    <property type="match status" value="2"/>
</dbReference>
<dbReference type="InterPro" id="IPR036612">
    <property type="entry name" value="KH_dom_type_1_sf"/>
</dbReference>
<dbReference type="Pfam" id="PF22675">
    <property type="entry name" value="KH-I_KHDC4-BBP"/>
    <property type="match status" value="2"/>
</dbReference>
<feature type="domain" description="K Homology" evidence="2">
    <location>
        <begin position="19"/>
        <end position="102"/>
    </location>
</feature>
<dbReference type="SUPFAM" id="SSF54791">
    <property type="entry name" value="Eukaryotic type KH-domain (KH-domain type I)"/>
    <property type="match status" value="2"/>
</dbReference>
<dbReference type="InterPro" id="IPR055256">
    <property type="entry name" value="KH_1_KHDC4/BBP-like"/>
</dbReference>
<dbReference type="GO" id="GO:0005198">
    <property type="term" value="F:structural molecule activity"/>
    <property type="evidence" value="ECO:0007669"/>
    <property type="project" value="InterPro"/>
</dbReference>
<dbReference type="Pfam" id="PF05902">
    <property type="entry name" value="4_1_CTD"/>
    <property type="match status" value="1"/>
</dbReference>
<dbReference type="GO" id="GO:0003779">
    <property type="term" value="F:actin binding"/>
    <property type="evidence" value="ECO:0007669"/>
    <property type="project" value="InterPro"/>
</dbReference>
<reference evidence="3" key="1">
    <citation type="submission" date="2022-11" db="EMBL/GenBank/DDBJ databases">
        <authorList>
            <person name="Kikuchi T."/>
        </authorList>
    </citation>
    <scope>NUCLEOTIDE SEQUENCE</scope>
    <source>
        <strain evidence="3">PS1010</strain>
    </source>
</reference>
<evidence type="ECO:0000313" key="4">
    <source>
        <dbReference type="Proteomes" id="UP001152747"/>
    </source>
</evidence>
<feature type="domain" description="K Homology" evidence="2">
    <location>
        <begin position="590"/>
        <end position="677"/>
    </location>
</feature>
<gene>
    <name evidence="3" type="ORF">CAMP_LOCUS3072</name>
</gene>
<organism evidence="3 4">
    <name type="scientific">Caenorhabditis angaria</name>
    <dbReference type="NCBI Taxonomy" id="860376"/>
    <lineage>
        <taxon>Eukaryota</taxon>
        <taxon>Metazoa</taxon>
        <taxon>Ecdysozoa</taxon>
        <taxon>Nematoda</taxon>
        <taxon>Chromadorea</taxon>
        <taxon>Rhabditida</taxon>
        <taxon>Rhabditina</taxon>
        <taxon>Rhabditomorpha</taxon>
        <taxon>Rhabditoidea</taxon>
        <taxon>Rhabditidae</taxon>
        <taxon>Peloderinae</taxon>
        <taxon>Caenorhabditis</taxon>
    </lineage>
</organism>
<dbReference type="GO" id="GO:0048024">
    <property type="term" value="P:regulation of mRNA splicing, via spliceosome"/>
    <property type="evidence" value="ECO:0007669"/>
    <property type="project" value="TreeGrafter"/>
</dbReference>
<dbReference type="GO" id="GO:0003729">
    <property type="term" value="F:mRNA binding"/>
    <property type="evidence" value="ECO:0007669"/>
    <property type="project" value="TreeGrafter"/>
</dbReference>